<evidence type="ECO:0000256" key="5">
    <source>
        <dbReference type="ARBA" id="ARBA00022840"/>
    </source>
</evidence>
<protein>
    <submittedName>
        <fullName evidence="10">Serine/threonine-protein kinase plk1</fullName>
    </submittedName>
</protein>
<dbReference type="PANTHER" id="PTHR24345">
    <property type="entry name" value="SERINE/THREONINE-PROTEIN KINASE PLK"/>
    <property type="match status" value="1"/>
</dbReference>
<evidence type="ECO:0000256" key="8">
    <source>
        <dbReference type="SAM" id="Coils"/>
    </source>
</evidence>
<evidence type="ECO:0000256" key="7">
    <source>
        <dbReference type="RuleBase" id="RU000304"/>
    </source>
</evidence>
<evidence type="ECO:0000256" key="4">
    <source>
        <dbReference type="ARBA" id="ARBA00022777"/>
    </source>
</evidence>
<keyword evidence="2" id="KW-0808">Transferase</keyword>
<evidence type="ECO:0000256" key="1">
    <source>
        <dbReference type="ARBA" id="ARBA00022527"/>
    </source>
</evidence>
<comment type="similarity">
    <text evidence="7">Belongs to the protein kinase superfamily.</text>
</comment>
<dbReference type="SMART" id="SM00220">
    <property type="entry name" value="S_TKc"/>
    <property type="match status" value="1"/>
</dbReference>
<dbReference type="PROSITE" id="PS00108">
    <property type="entry name" value="PROTEIN_KINASE_ST"/>
    <property type="match status" value="1"/>
</dbReference>
<dbReference type="SUPFAM" id="SSF56112">
    <property type="entry name" value="Protein kinase-like (PK-like)"/>
    <property type="match status" value="1"/>
</dbReference>
<dbReference type="GO" id="GO:0005524">
    <property type="term" value="F:ATP binding"/>
    <property type="evidence" value="ECO:0007669"/>
    <property type="project" value="UniProtKB-UniRule"/>
</dbReference>
<evidence type="ECO:0000256" key="3">
    <source>
        <dbReference type="ARBA" id="ARBA00022741"/>
    </source>
</evidence>
<evidence type="ECO:0000313" key="11">
    <source>
        <dbReference type="Proteomes" id="UP001194580"/>
    </source>
</evidence>
<dbReference type="InterPro" id="IPR008271">
    <property type="entry name" value="Ser/Thr_kinase_AS"/>
</dbReference>
<dbReference type="PROSITE" id="PS00107">
    <property type="entry name" value="PROTEIN_KINASE_ATP"/>
    <property type="match status" value="1"/>
</dbReference>
<dbReference type="EMBL" id="JAAAIL010002917">
    <property type="protein sequence ID" value="KAG0253621.1"/>
    <property type="molecule type" value="Genomic_DNA"/>
</dbReference>
<keyword evidence="11" id="KW-1185">Reference proteome</keyword>
<dbReference type="GO" id="GO:0005634">
    <property type="term" value="C:nucleus"/>
    <property type="evidence" value="ECO:0007669"/>
    <property type="project" value="TreeGrafter"/>
</dbReference>
<dbReference type="Proteomes" id="UP001194580">
    <property type="component" value="Unassembled WGS sequence"/>
</dbReference>
<keyword evidence="3 6" id="KW-0547">Nucleotide-binding</keyword>
<dbReference type="InterPro" id="IPR017441">
    <property type="entry name" value="Protein_kinase_ATP_BS"/>
</dbReference>
<feature type="domain" description="Protein kinase" evidence="9">
    <location>
        <begin position="41"/>
        <end position="283"/>
    </location>
</feature>
<dbReference type="Gene3D" id="1.10.510.10">
    <property type="entry name" value="Transferase(Phosphotransferase) domain 1"/>
    <property type="match status" value="1"/>
</dbReference>
<name>A0AAD4D2U5_9FUNG</name>
<organism evidence="10 11">
    <name type="scientific">Linnemannia exigua</name>
    <dbReference type="NCBI Taxonomy" id="604196"/>
    <lineage>
        <taxon>Eukaryota</taxon>
        <taxon>Fungi</taxon>
        <taxon>Fungi incertae sedis</taxon>
        <taxon>Mucoromycota</taxon>
        <taxon>Mortierellomycotina</taxon>
        <taxon>Mortierellomycetes</taxon>
        <taxon>Mortierellales</taxon>
        <taxon>Mortierellaceae</taxon>
        <taxon>Linnemannia</taxon>
    </lineage>
</organism>
<evidence type="ECO:0000256" key="2">
    <source>
        <dbReference type="ARBA" id="ARBA00022679"/>
    </source>
</evidence>
<dbReference type="Pfam" id="PF00069">
    <property type="entry name" value="Pkinase"/>
    <property type="match status" value="1"/>
</dbReference>
<comment type="caution">
    <text evidence="10">The sequence shown here is derived from an EMBL/GenBank/DDBJ whole genome shotgun (WGS) entry which is preliminary data.</text>
</comment>
<dbReference type="InterPro" id="IPR011009">
    <property type="entry name" value="Kinase-like_dom_sf"/>
</dbReference>
<evidence type="ECO:0000256" key="6">
    <source>
        <dbReference type="PROSITE-ProRule" id="PRU10141"/>
    </source>
</evidence>
<keyword evidence="8" id="KW-0175">Coiled coil</keyword>
<feature type="coiled-coil region" evidence="8">
    <location>
        <begin position="345"/>
        <end position="379"/>
    </location>
</feature>
<keyword evidence="1 7" id="KW-0723">Serine/threonine-protein kinase</keyword>
<dbReference type="GO" id="GO:0004674">
    <property type="term" value="F:protein serine/threonine kinase activity"/>
    <property type="evidence" value="ECO:0007669"/>
    <property type="project" value="UniProtKB-KW"/>
</dbReference>
<gene>
    <name evidence="10" type="primary">PLK1_1</name>
    <name evidence="10" type="ORF">BGZ95_006266</name>
</gene>
<proteinExistence type="inferred from homology"/>
<dbReference type="CDD" id="cd00180">
    <property type="entry name" value="PKc"/>
    <property type="match status" value="1"/>
</dbReference>
<feature type="binding site" evidence="6">
    <location>
        <position position="69"/>
    </location>
    <ligand>
        <name>ATP</name>
        <dbReference type="ChEBI" id="CHEBI:30616"/>
    </ligand>
</feature>
<evidence type="ECO:0000313" key="10">
    <source>
        <dbReference type="EMBL" id="KAG0253621.1"/>
    </source>
</evidence>
<dbReference type="PROSITE" id="PS50011">
    <property type="entry name" value="PROTEIN_KINASE_DOM"/>
    <property type="match status" value="1"/>
</dbReference>
<dbReference type="AlphaFoldDB" id="A0AAD4D2U5"/>
<reference evidence="10" key="1">
    <citation type="journal article" date="2020" name="Fungal Divers.">
        <title>Resolving the Mortierellaceae phylogeny through synthesis of multi-gene phylogenetics and phylogenomics.</title>
        <authorList>
            <person name="Vandepol N."/>
            <person name="Liber J."/>
            <person name="Desiro A."/>
            <person name="Na H."/>
            <person name="Kennedy M."/>
            <person name="Barry K."/>
            <person name="Grigoriev I.V."/>
            <person name="Miller A.N."/>
            <person name="O'Donnell K."/>
            <person name="Stajich J.E."/>
            <person name="Bonito G."/>
        </authorList>
    </citation>
    <scope>NUCLEOTIDE SEQUENCE</scope>
    <source>
        <strain evidence="10">NRRL 28262</strain>
    </source>
</reference>
<dbReference type="InterPro" id="IPR000719">
    <property type="entry name" value="Prot_kinase_dom"/>
</dbReference>
<keyword evidence="4 10" id="KW-0418">Kinase</keyword>
<evidence type="ECO:0000259" key="9">
    <source>
        <dbReference type="PROSITE" id="PS50011"/>
    </source>
</evidence>
<accession>A0AAD4D2U5</accession>
<keyword evidence="5 6" id="KW-0067">ATP-binding</keyword>
<dbReference type="PANTHER" id="PTHR24345:SF0">
    <property type="entry name" value="CELL CYCLE SERINE_THREONINE-PROTEIN KINASE CDC5_MSD2"/>
    <property type="match status" value="1"/>
</dbReference>
<sequence>MNIVRVANRNQSAPVMTRSKVSGITNANKRLFIDYMTSEAYVELNHLGGGAFGDVYEVVDRQGESSALKVPNTTANTTMIQREVDILEAVKGNANVIEFLGEVHDTRGRCLRLEMCLPQDFLQLLMNRGALPLLEVRYFGNQIVGGLRHIHSKGIIHRDLKPENILIGEGMVLKIADFGWSTKMTDKVIRGLAGSPGYAAPEVILGQPQDFLVDVFSFGIVMCIMMTAIKPKITDRTNVYLPSDEFFPSLPTTEEGRDFLEQALAVSTKHRPSLEVVASHAFLNTGYCPMSLPQSAIFSIPPLRNDSKRSAIDEVNVDGDESEKKTRLDHCREGERERRWKGKQATTTKGNVQELNEELDELKKERLAVLEEYKAIKEKERALVKKGRVLMEQELALRDKYGADLDLRVRSSGGTLY</sequence>